<accession>A0A2N8PIC0</accession>
<dbReference type="Proteomes" id="UP000236047">
    <property type="component" value="Unassembled WGS sequence"/>
</dbReference>
<reference evidence="3" key="1">
    <citation type="submission" date="2015-09" db="EMBL/GenBank/DDBJ databases">
        <authorList>
            <person name="Graham D.E."/>
            <person name="Mahan K.M."/>
            <person name="Klingeman D.M."/>
            <person name="Fida T."/>
            <person name="Giannone R.J."/>
            <person name="Hettich R.L."/>
            <person name="Parry R.J."/>
            <person name="Spain J.C."/>
        </authorList>
    </citation>
    <scope>NUCLEOTIDE SEQUENCE [LARGE SCALE GENOMIC DNA]</scope>
    <source>
        <strain evidence="3">JCM 4701</strain>
    </source>
</reference>
<evidence type="ECO:0000256" key="1">
    <source>
        <dbReference type="SAM" id="MobiDB-lite"/>
    </source>
</evidence>
<dbReference type="AlphaFoldDB" id="A0A2N8PIC0"/>
<evidence type="ECO:0000313" key="2">
    <source>
        <dbReference type="EMBL" id="PNE40761.1"/>
    </source>
</evidence>
<comment type="caution">
    <text evidence="2">The sequence shown here is derived from an EMBL/GenBank/DDBJ whole genome shotgun (WGS) entry which is preliminary data.</text>
</comment>
<protein>
    <submittedName>
        <fullName evidence="2">Uncharacterized protein</fullName>
    </submittedName>
</protein>
<evidence type="ECO:0000313" key="3">
    <source>
        <dbReference type="Proteomes" id="UP000236047"/>
    </source>
</evidence>
<feature type="region of interest" description="Disordered" evidence="1">
    <location>
        <begin position="1"/>
        <end position="29"/>
    </location>
</feature>
<organism evidence="2 3">
    <name type="scientific">Streptomyces noursei</name>
    <name type="common">Streptomyces albulus</name>
    <dbReference type="NCBI Taxonomy" id="1971"/>
    <lineage>
        <taxon>Bacteria</taxon>
        <taxon>Bacillati</taxon>
        <taxon>Actinomycetota</taxon>
        <taxon>Actinomycetes</taxon>
        <taxon>Kitasatosporales</taxon>
        <taxon>Streptomycetaceae</taxon>
        <taxon>Streptomyces</taxon>
    </lineage>
</organism>
<keyword evidence="3" id="KW-1185">Reference proteome</keyword>
<proteinExistence type="predicted"/>
<gene>
    <name evidence="2" type="ORF">AOB60_07985</name>
</gene>
<name>A0A2N8PIC0_STRNR</name>
<dbReference type="EMBL" id="LJSN01000002">
    <property type="protein sequence ID" value="PNE40761.1"/>
    <property type="molecule type" value="Genomic_DNA"/>
</dbReference>
<sequence>MVTAGLRRTPVELPRRAPARRAPARRAFDRHRVPRQRVTHVRLALGGSVAECEVRAARVRKKPSGRAL</sequence>